<keyword evidence="1" id="KW-1133">Transmembrane helix</keyword>
<evidence type="ECO:0000313" key="3">
    <source>
        <dbReference type="Proteomes" id="UP001501116"/>
    </source>
</evidence>
<gene>
    <name evidence="2" type="ORF">GCM10009754_11700</name>
</gene>
<name>A0ABP5BII2_9PSEU</name>
<feature type="transmembrane region" description="Helical" evidence="1">
    <location>
        <begin position="58"/>
        <end position="77"/>
    </location>
</feature>
<keyword evidence="1" id="KW-0472">Membrane</keyword>
<keyword evidence="3" id="KW-1185">Reference proteome</keyword>
<accession>A0ABP5BII2</accession>
<protein>
    <submittedName>
        <fullName evidence="2">Uncharacterized protein</fullName>
    </submittedName>
</protein>
<dbReference type="EMBL" id="BAAANN010000004">
    <property type="protein sequence ID" value="GAA1945561.1"/>
    <property type="molecule type" value="Genomic_DNA"/>
</dbReference>
<keyword evidence="1" id="KW-0812">Transmembrane</keyword>
<organism evidence="2 3">
    <name type="scientific">Amycolatopsis minnesotensis</name>
    <dbReference type="NCBI Taxonomy" id="337894"/>
    <lineage>
        <taxon>Bacteria</taxon>
        <taxon>Bacillati</taxon>
        <taxon>Actinomycetota</taxon>
        <taxon>Actinomycetes</taxon>
        <taxon>Pseudonocardiales</taxon>
        <taxon>Pseudonocardiaceae</taxon>
        <taxon>Amycolatopsis</taxon>
    </lineage>
</organism>
<dbReference type="RefSeq" id="WP_344414260.1">
    <property type="nucleotide sequence ID" value="NZ_BAAANN010000004.1"/>
</dbReference>
<comment type="caution">
    <text evidence="2">The sequence shown here is derived from an EMBL/GenBank/DDBJ whole genome shotgun (WGS) entry which is preliminary data.</text>
</comment>
<reference evidence="3" key="1">
    <citation type="journal article" date="2019" name="Int. J. Syst. Evol. Microbiol.">
        <title>The Global Catalogue of Microorganisms (GCM) 10K type strain sequencing project: providing services to taxonomists for standard genome sequencing and annotation.</title>
        <authorList>
            <consortium name="The Broad Institute Genomics Platform"/>
            <consortium name="The Broad Institute Genome Sequencing Center for Infectious Disease"/>
            <person name="Wu L."/>
            <person name="Ma J."/>
        </authorList>
    </citation>
    <scope>NUCLEOTIDE SEQUENCE [LARGE SCALE GENOMIC DNA]</scope>
    <source>
        <strain evidence="3">JCM 14545</strain>
    </source>
</reference>
<evidence type="ECO:0000313" key="2">
    <source>
        <dbReference type="EMBL" id="GAA1945561.1"/>
    </source>
</evidence>
<feature type="transmembrane region" description="Helical" evidence="1">
    <location>
        <begin position="89"/>
        <end position="108"/>
    </location>
</feature>
<evidence type="ECO:0000256" key="1">
    <source>
        <dbReference type="SAM" id="Phobius"/>
    </source>
</evidence>
<proteinExistence type="predicted"/>
<dbReference type="Proteomes" id="UP001501116">
    <property type="component" value="Unassembled WGS sequence"/>
</dbReference>
<sequence>MDKLRPTRVVPVMCAGLVCTVVVAVLPLFAGDVLGQHVRDVYTGYVDAAKIDSSGTVVLGYLVAIGALGALAWLGSIRAVRRGNRRARVVATAVFAVATSFAVANLFVGEYGKPLVPQLFGLAGLAPCVIGLGAVILLWRRPAA</sequence>
<feature type="transmembrane region" description="Helical" evidence="1">
    <location>
        <begin position="120"/>
        <end position="139"/>
    </location>
</feature>
<feature type="transmembrane region" description="Helical" evidence="1">
    <location>
        <begin position="12"/>
        <end position="30"/>
    </location>
</feature>